<reference evidence="7" key="1">
    <citation type="submission" date="2018-05" db="EMBL/GenBank/DDBJ databases">
        <authorList>
            <person name="Lanie J.A."/>
            <person name="Ng W.-L."/>
            <person name="Kazmierczak K.M."/>
            <person name="Andrzejewski T.M."/>
            <person name="Davidsen T.M."/>
            <person name="Wayne K.J."/>
            <person name="Tettelin H."/>
            <person name="Glass J.I."/>
            <person name="Rusch D."/>
            <person name="Podicherti R."/>
            <person name="Tsui H.-C.T."/>
            <person name="Winkler M.E."/>
        </authorList>
    </citation>
    <scope>NUCLEOTIDE SEQUENCE</scope>
</reference>
<dbReference type="SUPFAM" id="SSF53748">
    <property type="entry name" value="Phosphoglycerate kinase"/>
    <property type="match status" value="1"/>
</dbReference>
<dbReference type="PANTHER" id="PTHR11406">
    <property type="entry name" value="PHOSPHOGLYCERATE KINASE"/>
    <property type="match status" value="1"/>
</dbReference>
<dbReference type="EC" id="2.7.2.3" evidence="2"/>
<keyword evidence="5" id="KW-0418">Kinase</keyword>
<dbReference type="GO" id="GO:0006096">
    <property type="term" value="P:glycolytic process"/>
    <property type="evidence" value="ECO:0007669"/>
    <property type="project" value="InterPro"/>
</dbReference>
<dbReference type="InterPro" id="IPR036043">
    <property type="entry name" value="Phosphoglycerate_kinase_sf"/>
</dbReference>
<comment type="catalytic activity">
    <reaction evidence="1">
        <text>(2R)-3-phosphoglycerate + ATP = (2R)-3-phospho-glyceroyl phosphate + ADP</text>
        <dbReference type="Rhea" id="RHEA:14801"/>
        <dbReference type="ChEBI" id="CHEBI:30616"/>
        <dbReference type="ChEBI" id="CHEBI:57604"/>
        <dbReference type="ChEBI" id="CHEBI:58272"/>
        <dbReference type="ChEBI" id="CHEBI:456216"/>
        <dbReference type="EC" id="2.7.2.3"/>
    </reaction>
</comment>
<dbReference type="GO" id="GO:0004618">
    <property type="term" value="F:phosphoglycerate kinase activity"/>
    <property type="evidence" value="ECO:0007669"/>
    <property type="project" value="UniProtKB-EC"/>
</dbReference>
<dbReference type="Gene3D" id="3.40.50.1260">
    <property type="entry name" value="Phosphoglycerate kinase, N-terminal domain"/>
    <property type="match status" value="2"/>
</dbReference>
<evidence type="ECO:0000256" key="3">
    <source>
        <dbReference type="ARBA" id="ARBA00022679"/>
    </source>
</evidence>
<dbReference type="GO" id="GO:0006094">
    <property type="term" value="P:gluconeogenesis"/>
    <property type="evidence" value="ECO:0007669"/>
    <property type="project" value="TreeGrafter"/>
</dbReference>
<keyword evidence="6" id="KW-0067">ATP-binding</keyword>
<accession>A0A382E4I3</accession>
<sequence length="455" mass="50689">ELTEGDCRIIIGSHLGRPHKQKGHTGWDGIFNIQFVSSHFDTLIRRLHGDTYTIFPPEIIDSHMKHSLEIASHKRMPPGGIKFLPNLRYLLDPSKPDTYRKEFIYELANVSDVYINCAFGCSHRTTKSIKMLPQLMKTQNKLVVAGTLLNQEIKNLGRFGQRVINQPSKTVVIAGGAKVSDKINVLKQFVRAGVKAIFIGGKMVNTFLIAQKTKTKMIPFKLSDIPRTLLSSSEENNQNLVNEVSLAGEILDFANDKKVNLIFPDDYKCVDEFKAPTFFIESEPDFEKVLQLDLGPKTIENFKNTILSNGIENVFWNGPLGAYDHPTSHDYAEGSLELAQLLFEEALTNPKFSVVIGGGDSAAILNKIGVNQLKNLIKRCIERQLADPINRDLLSMEFPVDDSYVLWNYLASNFFVSTGGGASLEFLEKFLKGEGNGDLASYLPGTSTLMELTAA</sequence>
<dbReference type="PANTHER" id="PTHR11406:SF23">
    <property type="entry name" value="PHOSPHOGLYCERATE KINASE 1, CHLOROPLASTIC-RELATED"/>
    <property type="match status" value="1"/>
</dbReference>
<evidence type="ECO:0000256" key="4">
    <source>
        <dbReference type="ARBA" id="ARBA00022741"/>
    </source>
</evidence>
<gene>
    <name evidence="7" type="ORF">METZ01_LOCUS197898</name>
</gene>
<dbReference type="GO" id="GO:0043531">
    <property type="term" value="F:ADP binding"/>
    <property type="evidence" value="ECO:0007669"/>
    <property type="project" value="TreeGrafter"/>
</dbReference>
<evidence type="ECO:0000256" key="5">
    <source>
        <dbReference type="ARBA" id="ARBA00022777"/>
    </source>
</evidence>
<keyword evidence="4" id="KW-0547">Nucleotide-binding</keyword>
<dbReference type="Pfam" id="PF00162">
    <property type="entry name" value="PGK"/>
    <property type="match status" value="1"/>
</dbReference>
<dbReference type="AlphaFoldDB" id="A0A382E4I3"/>
<name>A0A382E4I3_9ZZZZ</name>
<keyword evidence="3" id="KW-0808">Transferase</keyword>
<dbReference type="EMBL" id="UINC01042422">
    <property type="protein sequence ID" value="SVB45044.1"/>
    <property type="molecule type" value="Genomic_DNA"/>
</dbReference>
<feature type="non-terminal residue" evidence="7">
    <location>
        <position position="1"/>
    </location>
</feature>
<protein>
    <recommendedName>
        <fullName evidence="2">phosphoglycerate kinase</fullName>
        <ecNumber evidence="2">2.7.2.3</ecNumber>
    </recommendedName>
</protein>
<dbReference type="InterPro" id="IPR001576">
    <property type="entry name" value="Phosphoglycerate_kinase"/>
</dbReference>
<proteinExistence type="predicted"/>
<dbReference type="PRINTS" id="PR00477">
    <property type="entry name" value="PHGLYCKINASE"/>
</dbReference>
<dbReference type="GO" id="GO:0005524">
    <property type="term" value="F:ATP binding"/>
    <property type="evidence" value="ECO:0007669"/>
    <property type="project" value="UniProtKB-KW"/>
</dbReference>
<evidence type="ECO:0000256" key="2">
    <source>
        <dbReference type="ARBA" id="ARBA00013061"/>
    </source>
</evidence>
<evidence type="ECO:0000313" key="7">
    <source>
        <dbReference type="EMBL" id="SVB45044.1"/>
    </source>
</evidence>
<dbReference type="InterPro" id="IPR015824">
    <property type="entry name" value="Phosphoglycerate_kinase_N"/>
</dbReference>
<evidence type="ECO:0000256" key="6">
    <source>
        <dbReference type="ARBA" id="ARBA00022840"/>
    </source>
</evidence>
<organism evidence="7">
    <name type="scientific">marine metagenome</name>
    <dbReference type="NCBI Taxonomy" id="408172"/>
    <lineage>
        <taxon>unclassified sequences</taxon>
        <taxon>metagenomes</taxon>
        <taxon>ecological metagenomes</taxon>
    </lineage>
</organism>
<evidence type="ECO:0000256" key="1">
    <source>
        <dbReference type="ARBA" id="ARBA00000642"/>
    </source>
</evidence>
<dbReference type="GO" id="GO:0005829">
    <property type="term" value="C:cytosol"/>
    <property type="evidence" value="ECO:0007669"/>
    <property type="project" value="TreeGrafter"/>
</dbReference>